<organism evidence="1 2">
    <name type="scientific">Bacillus salipaludis</name>
    <dbReference type="NCBI Taxonomy" id="2547811"/>
    <lineage>
        <taxon>Bacteria</taxon>
        <taxon>Bacillati</taxon>
        <taxon>Bacillota</taxon>
        <taxon>Bacilli</taxon>
        <taxon>Bacillales</taxon>
        <taxon>Bacillaceae</taxon>
        <taxon>Bacillus</taxon>
    </lineage>
</organism>
<dbReference type="Proteomes" id="UP001178888">
    <property type="component" value="Unassembled WGS sequence"/>
</dbReference>
<proteinExistence type="predicted"/>
<protein>
    <submittedName>
        <fullName evidence="1">Uncharacterized protein</fullName>
    </submittedName>
</protein>
<evidence type="ECO:0000313" key="1">
    <source>
        <dbReference type="EMBL" id="MDQ6600756.1"/>
    </source>
</evidence>
<accession>A0AA90TWG8</accession>
<evidence type="ECO:0000313" key="2">
    <source>
        <dbReference type="Proteomes" id="UP001178888"/>
    </source>
</evidence>
<dbReference type="EMBL" id="JAVGVR010000002">
    <property type="protein sequence ID" value="MDQ6600756.1"/>
    <property type="molecule type" value="Genomic_DNA"/>
</dbReference>
<reference evidence="1" key="1">
    <citation type="submission" date="2023-08" db="EMBL/GenBank/DDBJ databases">
        <title>Nitrogen cycling bacteria in agricultural field soils.</title>
        <authorList>
            <person name="Jang J."/>
        </authorList>
    </citation>
    <scope>NUCLEOTIDE SEQUENCE</scope>
    <source>
        <strain evidence="1">PS3-36</strain>
    </source>
</reference>
<comment type="caution">
    <text evidence="1">The sequence shown here is derived from an EMBL/GenBank/DDBJ whole genome shotgun (WGS) entry which is preliminary data.</text>
</comment>
<gene>
    <name evidence="1" type="ORF">RCG21_31520</name>
</gene>
<dbReference type="AlphaFoldDB" id="A0AA90TWG8"/>
<keyword evidence="2" id="KW-1185">Reference proteome</keyword>
<dbReference type="RefSeq" id="WP_308914405.1">
    <property type="nucleotide sequence ID" value="NZ_JAVGVR010000002.1"/>
</dbReference>
<name>A0AA90TWG8_9BACI</name>
<sequence length="269" mass="31639">MSKILNCTSVETIYKSLENILGGNVVGFVGDNNYRIKPPINGFVQFERPTIEYIKDYFRISNFAYDEVVIHHATSLINKSSFLEQGIYNLKTLAEMPFTYFKEFLQKNDIEFKLDQDGFPFFEYNCKRVTSNYLEVRYKRDQCINGYLFAYSIGEDSNIREIRNCPEIISHLGSLLGKDIKFQWERQSVPSFISFKVKLDDIHHSTFDNENVTKQEKQEFFILKALEFLLIFDAIVYSYPKDHPMVYLKENKIITPEDILSIKKIDDIE</sequence>